<proteinExistence type="predicted"/>
<name>A0A0F7VTM0_STRLW</name>
<protein>
    <submittedName>
        <fullName evidence="1">ATPase</fullName>
    </submittedName>
</protein>
<gene>
    <name evidence="1" type="primary">sle_44010</name>
</gene>
<dbReference type="EMBL" id="LN831790">
    <property type="protein sequence ID" value="CQR63859.1"/>
    <property type="molecule type" value="Genomic_DNA"/>
</dbReference>
<dbReference type="RefSeq" id="WP_029381617.1">
    <property type="nucleotide sequence ID" value="NZ_AZSD01000051.1"/>
</dbReference>
<dbReference type="KEGG" id="sle:sle_44010"/>
<dbReference type="InterPro" id="IPR036890">
    <property type="entry name" value="HATPase_C_sf"/>
</dbReference>
<reference evidence="1 2" key="1">
    <citation type="submission" date="2015-02" db="EMBL/GenBank/DDBJ databases">
        <authorList>
            <person name="Gomez-Escribano P.J."/>
        </authorList>
    </citation>
    <scope>NUCLEOTIDE SEQUENCE [LARGE SCALE GENOMIC DNA]</scope>
    <source>
        <strain evidence="2">C34 (DSM 42122 / NRRL B-24963)</strain>
    </source>
</reference>
<evidence type="ECO:0000313" key="1">
    <source>
        <dbReference type="EMBL" id="CQR63859.1"/>
    </source>
</evidence>
<evidence type="ECO:0000313" key="2">
    <source>
        <dbReference type="Proteomes" id="UP000035016"/>
    </source>
</evidence>
<dbReference type="Pfam" id="PF13589">
    <property type="entry name" value="HATPase_c_3"/>
    <property type="match status" value="1"/>
</dbReference>
<organism evidence="1 2">
    <name type="scientific">Streptomyces leeuwenhoekii</name>
    <dbReference type="NCBI Taxonomy" id="1437453"/>
    <lineage>
        <taxon>Bacteria</taxon>
        <taxon>Bacillati</taxon>
        <taxon>Actinomycetota</taxon>
        <taxon>Actinomycetes</taxon>
        <taxon>Kitasatosporales</taxon>
        <taxon>Streptomycetaceae</taxon>
        <taxon>Streptomyces</taxon>
    </lineage>
</organism>
<dbReference type="SUPFAM" id="SSF55874">
    <property type="entry name" value="ATPase domain of HSP90 chaperone/DNA topoisomerase II/histidine kinase"/>
    <property type="match status" value="1"/>
</dbReference>
<accession>A0A0F7VTM0</accession>
<dbReference type="AlphaFoldDB" id="A0A0F7VTM0"/>
<dbReference type="Proteomes" id="UP000035016">
    <property type="component" value="Chromosome Chromosome"/>
</dbReference>
<sequence>MPPYQPSSDWQFDVPTSGSKRLPPAARSFDSLAHQGYSFEAAIADLIDNSIDAGARNIVVSFLRDTGERGGRDRLVGLLVIDDGHGMDEAELDTAMTVGGREEYAPGALGHFGAGLKAASLSHADALTVISRTKRSPSAGRRWLTARAQADFTCDIVDSTYCQDLVDRYDGIIGWHGTIVRWDQVRAFETITDGQTDRYLNDAIERLETHLGLHLHRFLARDGFHIDIVVEDVHTREELDHRGVEPIDPFGYRIPGRAGYPRTYLAPVEGVGEVPLVAHIWPPKSPLVAYRGIGSLVERQGFYLYRNDRLVQAGGWNDTRSPEGHLALARIAVDLPPEPNDVFALTVKKDGVQVTPAFARGLENARDPETGHSFAAYVQDAEATYREAARRRTEVRRKAVIPPGKGLDPKLKRTLRDELPQLEGEEPITFIWARLDVPAGTDPSDLLFTIDHKERRVVLNKDYRHAFNGTRRGGSNDAPVLKSLLYLMLNEIFQKERVWANQTDRIALWNSVLVTAVRAELARAEA</sequence>
<dbReference type="Gene3D" id="3.30.565.10">
    <property type="entry name" value="Histidine kinase-like ATPase, C-terminal domain"/>
    <property type="match status" value="1"/>
</dbReference>